<protein>
    <submittedName>
        <fullName evidence="2">Uncharacterized protein</fullName>
    </submittedName>
</protein>
<sequence length="137" mass="14596">MEIILTSPRQAPSAPLRRSQASVMTVPCPLRTSEAKRGPFPRRDMPIVDPTAWAEGPGRDTTPVTVAMCGDDPAALRVVGELVRQVGGVPAVLGSLERARQLEETAGFVIGLAFAGVDPRSAIPHVFSERSRPGAMR</sequence>
<dbReference type="Proteomes" id="UP001500888">
    <property type="component" value="Unassembled WGS sequence"/>
</dbReference>
<dbReference type="EMBL" id="BAAAZR010000002">
    <property type="protein sequence ID" value="GAA3798193.1"/>
    <property type="molecule type" value="Genomic_DNA"/>
</dbReference>
<reference evidence="3" key="1">
    <citation type="journal article" date="2019" name="Int. J. Syst. Evol. Microbiol.">
        <title>The Global Catalogue of Microorganisms (GCM) 10K type strain sequencing project: providing services to taxonomists for standard genome sequencing and annotation.</title>
        <authorList>
            <consortium name="The Broad Institute Genomics Platform"/>
            <consortium name="The Broad Institute Genome Sequencing Center for Infectious Disease"/>
            <person name="Wu L."/>
            <person name="Ma J."/>
        </authorList>
    </citation>
    <scope>NUCLEOTIDE SEQUENCE [LARGE SCALE GENOMIC DNA]</scope>
    <source>
        <strain evidence="3">JCM 16908</strain>
    </source>
</reference>
<feature type="compositionally biased region" description="Basic and acidic residues" evidence="1">
    <location>
        <begin position="33"/>
        <end position="46"/>
    </location>
</feature>
<feature type="region of interest" description="Disordered" evidence="1">
    <location>
        <begin position="1"/>
        <end position="60"/>
    </location>
</feature>
<evidence type="ECO:0000313" key="3">
    <source>
        <dbReference type="Proteomes" id="UP001500888"/>
    </source>
</evidence>
<accession>A0ABP7HL11</accession>
<proteinExistence type="predicted"/>
<evidence type="ECO:0000313" key="2">
    <source>
        <dbReference type="EMBL" id="GAA3798193.1"/>
    </source>
</evidence>
<organism evidence="2 3">
    <name type="scientific">Sphaerisporangium flaviroseum</name>
    <dbReference type="NCBI Taxonomy" id="509199"/>
    <lineage>
        <taxon>Bacteria</taxon>
        <taxon>Bacillati</taxon>
        <taxon>Actinomycetota</taxon>
        <taxon>Actinomycetes</taxon>
        <taxon>Streptosporangiales</taxon>
        <taxon>Streptosporangiaceae</taxon>
        <taxon>Sphaerisporangium</taxon>
    </lineage>
</organism>
<dbReference type="Gene3D" id="3.40.50.720">
    <property type="entry name" value="NAD(P)-binding Rossmann-like Domain"/>
    <property type="match status" value="1"/>
</dbReference>
<comment type="caution">
    <text evidence="2">The sequence shown here is derived from an EMBL/GenBank/DDBJ whole genome shotgun (WGS) entry which is preliminary data.</text>
</comment>
<name>A0ABP7HL11_9ACTN</name>
<keyword evidence="3" id="KW-1185">Reference proteome</keyword>
<evidence type="ECO:0000256" key="1">
    <source>
        <dbReference type="SAM" id="MobiDB-lite"/>
    </source>
</evidence>
<gene>
    <name evidence="2" type="ORF">GCM10022226_16950</name>
</gene>